<feature type="transmembrane region" description="Helical" evidence="1">
    <location>
        <begin position="108"/>
        <end position="127"/>
    </location>
</feature>
<feature type="transmembrane region" description="Helical" evidence="1">
    <location>
        <begin position="139"/>
        <end position="160"/>
    </location>
</feature>
<dbReference type="PROSITE" id="PS50887">
    <property type="entry name" value="GGDEF"/>
    <property type="match status" value="1"/>
</dbReference>
<evidence type="ECO:0000259" key="2">
    <source>
        <dbReference type="PROSITE" id="PS50112"/>
    </source>
</evidence>
<reference evidence="6 7" key="1">
    <citation type="submission" date="2020-04" db="EMBL/GenBank/DDBJ databases">
        <title>Genome sequence for Sphingorhabdus sp. strain M1.</title>
        <authorList>
            <person name="Park S.-J."/>
        </authorList>
    </citation>
    <scope>NUCLEOTIDE SEQUENCE [LARGE SCALE GENOMIC DNA]</scope>
    <source>
        <strain evidence="6 7">JK6</strain>
    </source>
</reference>
<dbReference type="InterPro" id="IPR035919">
    <property type="entry name" value="EAL_sf"/>
</dbReference>
<organism evidence="6 7">
    <name type="scientific">Parasphingorhabdus halotolerans</name>
    <dbReference type="NCBI Taxonomy" id="2725558"/>
    <lineage>
        <taxon>Bacteria</taxon>
        <taxon>Pseudomonadati</taxon>
        <taxon>Pseudomonadota</taxon>
        <taxon>Alphaproteobacteria</taxon>
        <taxon>Sphingomonadales</taxon>
        <taxon>Sphingomonadaceae</taxon>
        <taxon>Parasphingorhabdus</taxon>
    </lineage>
</organism>
<dbReference type="PANTHER" id="PTHR44757:SF2">
    <property type="entry name" value="BIOFILM ARCHITECTURE MAINTENANCE PROTEIN MBAA"/>
    <property type="match status" value="1"/>
</dbReference>
<evidence type="ECO:0000313" key="6">
    <source>
        <dbReference type="EMBL" id="QJB68567.1"/>
    </source>
</evidence>
<dbReference type="InterPro" id="IPR043128">
    <property type="entry name" value="Rev_trsase/Diguanyl_cyclase"/>
</dbReference>
<dbReference type="SMART" id="SM00267">
    <property type="entry name" value="GGDEF"/>
    <property type="match status" value="1"/>
</dbReference>
<dbReference type="NCBIfam" id="TIGR00254">
    <property type="entry name" value="GGDEF"/>
    <property type="match status" value="1"/>
</dbReference>
<dbReference type="PROSITE" id="PS50113">
    <property type="entry name" value="PAC"/>
    <property type="match status" value="1"/>
</dbReference>
<gene>
    <name evidence="6" type="ORF">HF685_04100</name>
</gene>
<feature type="domain" description="EAL" evidence="4">
    <location>
        <begin position="528"/>
        <end position="779"/>
    </location>
</feature>
<evidence type="ECO:0000259" key="4">
    <source>
        <dbReference type="PROSITE" id="PS50883"/>
    </source>
</evidence>
<dbReference type="CDD" id="cd01949">
    <property type="entry name" value="GGDEF"/>
    <property type="match status" value="1"/>
</dbReference>
<dbReference type="SUPFAM" id="SSF141868">
    <property type="entry name" value="EAL domain-like"/>
    <property type="match status" value="1"/>
</dbReference>
<feature type="transmembrane region" description="Helical" evidence="1">
    <location>
        <begin position="42"/>
        <end position="66"/>
    </location>
</feature>
<dbReference type="InterPro" id="IPR052155">
    <property type="entry name" value="Biofilm_reg_signaling"/>
</dbReference>
<keyword evidence="7" id="KW-1185">Reference proteome</keyword>
<protein>
    <submittedName>
        <fullName evidence="6">EAL domain-containing protein</fullName>
    </submittedName>
</protein>
<dbReference type="Gene3D" id="3.30.450.20">
    <property type="entry name" value="PAS domain"/>
    <property type="match status" value="1"/>
</dbReference>
<dbReference type="CDD" id="cd00130">
    <property type="entry name" value="PAS"/>
    <property type="match status" value="1"/>
</dbReference>
<dbReference type="AlphaFoldDB" id="A0A6H2DKA3"/>
<dbReference type="Gene3D" id="3.20.20.450">
    <property type="entry name" value="EAL domain"/>
    <property type="match status" value="1"/>
</dbReference>
<dbReference type="InterPro" id="IPR000700">
    <property type="entry name" value="PAS-assoc_C"/>
</dbReference>
<dbReference type="Gene3D" id="3.30.70.270">
    <property type="match status" value="1"/>
</dbReference>
<dbReference type="SUPFAM" id="SSF55785">
    <property type="entry name" value="PYP-like sensor domain (PAS domain)"/>
    <property type="match status" value="1"/>
</dbReference>
<sequence length="889" mass="97524">MNLRRNTASIEPLPAKLAGWTSLGIVPSSDNDSVSQRIADDILALSSFWPLIPLVKVAGLIFLYLADQNATLSMHAMTMSLAASTFFFDLCICGAAKFKKFKTLQPYLQLRFMLVFACLSGITFAVFQLSLIDLQSSPLLAASCVVFQCFTTMIVAIIAGKQRIVGVSFSTGVVAVLFFALPFFAFGFAFLIFVSAAYVATLEHIRRDHADNLRIIEKRQGEKRASLLLTEYENAGLGWFWETDRDGKIIYISDSIRKYSSDTFEDLIGQSLTNLIAPFEAASSSPSGERTLGFHLSSRSAFKEISVQSVIFGEERWWSLSGNPIFSPYGQFQGFRGSGTDLTAMRRSQDEVKQLAQFDSLTGLSNRLQMLGILEKALIDQMGATRPCALFLLDLDRFKTVNDTLGHPAGDALLKQVSQRIQRVIGSQGHAGRIGGDEFKVVLPDIYDRKPLASLADAVIATLTQPYMIEGTQITIGASIGIAIAPEHGGTTESLIRNADLALYAAKDGGRGIHRFYDRTMHADAEDRRNLEQELRQALSADQFHLVYQPQVSTANEEISGYEALLRWNHPVRGYISPAVFIPIAEEAGLITQIGEWALRTACDEVAKWPRNVKIAVNVSPIQFANPGFPAVVMNALSRSQLDPGRLELEITESVFLNEGDNTDQMFANLKSIGIRLSLDDFGTGYSSLSYLKKAPFDKIKIDQSFVRGASIAGNRNAAIIRSIVSLAEALDMETIAEGAETHDELALIRDLGCSHVQGYIYSKPLVANEAVALLAEGRGPLVPTGLKSSRHPRRTVLRSIAVIHDNYRYDAQLRNIAINGALVVGLWDVPPGTELMLELAPDYACFATACWSEGDKTGVQFAEAIDFKRLSKTTPSVKRSLARDPKAA</sequence>
<dbReference type="SMART" id="SM00052">
    <property type="entry name" value="EAL"/>
    <property type="match status" value="1"/>
</dbReference>
<keyword evidence="1" id="KW-0472">Membrane</keyword>
<evidence type="ECO:0000259" key="3">
    <source>
        <dbReference type="PROSITE" id="PS50113"/>
    </source>
</evidence>
<dbReference type="InterPro" id="IPR029787">
    <property type="entry name" value="Nucleotide_cyclase"/>
</dbReference>
<dbReference type="InterPro" id="IPR000014">
    <property type="entry name" value="PAS"/>
</dbReference>
<dbReference type="PROSITE" id="PS50883">
    <property type="entry name" value="EAL"/>
    <property type="match status" value="1"/>
</dbReference>
<feature type="transmembrane region" description="Helical" evidence="1">
    <location>
        <begin position="72"/>
        <end position="96"/>
    </location>
</feature>
<feature type="domain" description="PAC" evidence="3">
    <location>
        <begin position="301"/>
        <end position="354"/>
    </location>
</feature>
<dbReference type="InterPro" id="IPR013656">
    <property type="entry name" value="PAS_4"/>
</dbReference>
<evidence type="ECO:0000256" key="1">
    <source>
        <dbReference type="SAM" id="Phobius"/>
    </source>
</evidence>
<dbReference type="KEGG" id="phao:HF685_04100"/>
<feature type="domain" description="PAS" evidence="2">
    <location>
        <begin position="240"/>
        <end position="278"/>
    </location>
</feature>
<dbReference type="SUPFAM" id="SSF55073">
    <property type="entry name" value="Nucleotide cyclase"/>
    <property type="match status" value="1"/>
</dbReference>
<name>A0A6H2DKA3_9SPHN</name>
<feature type="transmembrane region" description="Helical" evidence="1">
    <location>
        <begin position="172"/>
        <end position="199"/>
    </location>
</feature>
<dbReference type="InterPro" id="IPR001633">
    <property type="entry name" value="EAL_dom"/>
</dbReference>
<feature type="domain" description="GGDEF" evidence="5">
    <location>
        <begin position="386"/>
        <end position="519"/>
    </location>
</feature>
<dbReference type="Pfam" id="PF08448">
    <property type="entry name" value="PAS_4"/>
    <property type="match status" value="1"/>
</dbReference>
<proteinExistence type="predicted"/>
<dbReference type="Proteomes" id="UP000501600">
    <property type="component" value="Chromosome"/>
</dbReference>
<evidence type="ECO:0000259" key="5">
    <source>
        <dbReference type="PROSITE" id="PS50887"/>
    </source>
</evidence>
<keyword evidence="1" id="KW-1133">Transmembrane helix</keyword>
<evidence type="ECO:0000313" key="7">
    <source>
        <dbReference type="Proteomes" id="UP000501600"/>
    </source>
</evidence>
<dbReference type="Pfam" id="PF00990">
    <property type="entry name" value="GGDEF"/>
    <property type="match status" value="1"/>
</dbReference>
<dbReference type="InterPro" id="IPR035965">
    <property type="entry name" value="PAS-like_dom_sf"/>
</dbReference>
<dbReference type="RefSeq" id="WP_168818409.1">
    <property type="nucleotide sequence ID" value="NZ_CP051217.1"/>
</dbReference>
<accession>A0A6H2DKA3</accession>
<dbReference type="EMBL" id="CP051217">
    <property type="protein sequence ID" value="QJB68567.1"/>
    <property type="molecule type" value="Genomic_DNA"/>
</dbReference>
<dbReference type="InterPro" id="IPR000160">
    <property type="entry name" value="GGDEF_dom"/>
</dbReference>
<dbReference type="PROSITE" id="PS50112">
    <property type="entry name" value="PAS"/>
    <property type="match status" value="1"/>
</dbReference>
<keyword evidence="1" id="KW-0812">Transmembrane</keyword>
<dbReference type="Pfam" id="PF00563">
    <property type="entry name" value="EAL"/>
    <property type="match status" value="1"/>
</dbReference>
<dbReference type="PANTHER" id="PTHR44757">
    <property type="entry name" value="DIGUANYLATE CYCLASE DGCP"/>
    <property type="match status" value="1"/>
</dbReference>
<dbReference type="CDD" id="cd01948">
    <property type="entry name" value="EAL"/>
    <property type="match status" value="1"/>
</dbReference>